<keyword evidence="12 14" id="KW-0378">Hydrolase</keyword>
<reference evidence="19 20" key="1">
    <citation type="journal article" date="2015" name="Genome Announc.">
        <title>Expanding the biotechnology potential of lactobacilli through comparative genomics of 213 strains and associated genera.</title>
        <authorList>
            <person name="Sun Z."/>
            <person name="Harris H.M."/>
            <person name="McCann A."/>
            <person name="Guo C."/>
            <person name="Argimon S."/>
            <person name="Zhang W."/>
            <person name="Yang X."/>
            <person name="Jeffery I.B."/>
            <person name="Cooney J.C."/>
            <person name="Kagawa T.F."/>
            <person name="Liu W."/>
            <person name="Song Y."/>
            <person name="Salvetti E."/>
            <person name="Wrobel A."/>
            <person name="Rasinkangas P."/>
            <person name="Parkhill J."/>
            <person name="Rea M.C."/>
            <person name="O'Sullivan O."/>
            <person name="Ritari J."/>
            <person name="Douillard F.P."/>
            <person name="Paul Ross R."/>
            <person name="Yang R."/>
            <person name="Briner A.E."/>
            <person name="Felis G.E."/>
            <person name="de Vos W.M."/>
            <person name="Barrangou R."/>
            <person name="Klaenhammer T.R."/>
            <person name="Caufield P.W."/>
            <person name="Cui Y."/>
            <person name="Zhang H."/>
            <person name="O'Toole P.W."/>
        </authorList>
    </citation>
    <scope>NUCLEOTIDE SEQUENCE [LARGE SCALE GENOMIC DNA]</scope>
    <source>
        <strain evidence="19 20">DSM 22696</strain>
    </source>
</reference>
<dbReference type="SUPFAM" id="SSF53098">
    <property type="entry name" value="Ribonuclease H-like"/>
    <property type="match status" value="1"/>
</dbReference>
<feature type="binding site" evidence="14 15">
    <location>
        <position position="81"/>
    </location>
    <ligand>
        <name>a divalent metal cation</name>
        <dbReference type="ChEBI" id="CHEBI:60240"/>
    </ligand>
</feature>
<evidence type="ECO:0000256" key="16">
    <source>
        <dbReference type="RuleBase" id="RU003515"/>
    </source>
</evidence>
<organism evidence="19 20">
    <name type="scientific">Furfurilactobacillus siliginis</name>
    <dbReference type="NCBI Taxonomy" id="348151"/>
    <lineage>
        <taxon>Bacteria</taxon>
        <taxon>Bacillati</taxon>
        <taxon>Bacillota</taxon>
        <taxon>Bacilli</taxon>
        <taxon>Lactobacillales</taxon>
        <taxon>Lactobacillaceae</taxon>
        <taxon>Furfurilactobacillus</taxon>
    </lineage>
</organism>
<evidence type="ECO:0000256" key="1">
    <source>
        <dbReference type="ARBA" id="ARBA00000077"/>
    </source>
</evidence>
<dbReference type="InterPro" id="IPR022898">
    <property type="entry name" value="RNase_HII"/>
</dbReference>
<dbReference type="PATRIC" id="fig|348151.3.peg.906"/>
<comment type="caution">
    <text evidence="19">The sequence shown here is derived from an EMBL/GenBank/DDBJ whole genome shotgun (WGS) entry which is preliminary data.</text>
</comment>
<gene>
    <name evidence="14 18" type="primary">rnhB</name>
    <name evidence="19" type="ORF">IV55_GL000881</name>
    <name evidence="18" type="ORF">LSI01_00750</name>
</gene>
<keyword evidence="13 14" id="KW-0464">Manganese</keyword>
<dbReference type="GO" id="GO:0006298">
    <property type="term" value="P:mismatch repair"/>
    <property type="evidence" value="ECO:0007669"/>
    <property type="project" value="TreeGrafter"/>
</dbReference>
<dbReference type="PROSITE" id="PS51975">
    <property type="entry name" value="RNASE_H_2"/>
    <property type="match status" value="1"/>
</dbReference>
<dbReference type="NCBIfam" id="NF000594">
    <property type="entry name" value="PRK00015.1-1"/>
    <property type="match status" value="1"/>
</dbReference>
<dbReference type="PANTHER" id="PTHR10954">
    <property type="entry name" value="RIBONUCLEASE H2 SUBUNIT A"/>
    <property type="match status" value="1"/>
</dbReference>
<feature type="domain" description="RNase H type-2" evidence="17">
    <location>
        <begin position="75"/>
        <end position="258"/>
    </location>
</feature>
<dbReference type="AlphaFoldDB" id="A0A0R2LEJ9"/>
<dbReference type="GO" id="GO:0030145">
    <property type="term" value="F:manganese ion binding"/>
    <property type="evidence" value="ECO:0007669"/>
    <property type="project" value="UniProtKB-UniRule"/>
</dbReference>
<dbReference type="InterPro" id="IPR024567">
    <property type="entry name" value="RNase_HII/HIII_dom"/>
</dbReference>
<evidence type="ECO:0000256" key="11">
    <source>
        <dbReference type="ARBA" id="ARBA00022759"/>
    </source>
</evidence>
<evidence type="ECO:0000256" key="6">
    <source>
        <dbReference type="ARBA" id="ARBA00012180"/>
    </source>
</evidence>
<dbReference type="InterPro" id="IPR012337">
    <property type="entry name" value="RNaseH-like_sf"/>
</dbReference>
<evidence type="ECO:0000256" key="15">
    <source>
        <dbReference type="PROSITE-ProRule" id="PRU01319"/>
    </source>
</evidence>
<proteinExistence type="inferred from homology"/>
<evidence type="ECO:0000256" key="2">
    <source>
        <dbReference type="ARBA" id="ARBA00001946"/>
    </source>
</evidence>
<dbReference type="GO" id="GO:0032299">
    <property type="term" value="C:ribonuclease H2 complex"/>
    <property type="evidence" value="ECO:0007669"/>
    <property type="project" value="TreeGrafter"/>
</dbReference>
<comment type="subcellular location">
    <subcellularLocation>
        <location evidence="4 14">Cytoplasm</location>
    </subcellularLocation>
</comment>
<dbReference type="GO" id="GO:0003723">
    <property type="term" value="F:RNA binding"/>
    <property type="evidence" value="ECO:0007669"/>
    <property type="project" value="UniProtKB-UniRule"/>
</dbReference>
<evidence type="ECO:0000256" key="14">
    <source>
        <dbReference type="HAMAP-Rule" id="MF_00052"/>
    </source>
</evidence>
<dbReference type="GO" id="GO:0043137">
    <property type="term" value="P:DNA replication, removal of RNA primer"/>
    <property type="evidence" value="ECO:0007669"/>
    <property type="project" value="TreeGrafter"/>
</dbReference>
<evidence type="ECO:0000256" key="5">
    <source>
        <dbReference type="ARBA" id="ARBA00007383"/>
    </source>
</evidence>
<feature type="binding site" evidence="14 15">
    <location>
        <position position="173"/>
    </location>
    <ligand>
        <name>a divalent metal cation</name>
        <dbReference type="ChEBI" id="CHEBI:60240"/>
    </ligand>
</feature>
<evidence type="ECO:0000256" key="9">
    <source>
        <dbReference type="ARBA" id="ARBA00022722"/>
    </source>
</evidence>
<comment type="similarity">
    <text evidence="5 14 16">Belongs to the RNase HII family.</text>
</comment>
<dbReference type="EMBL" id="BJUD01000001">
    <property type="protein sequence ID" value="GEK27764.1"/>
    <property type="molecule type" value="Genomic_DNA"/>
</dbReference>
<evidence type="ECO:0000313" key="18">
    <source>
        <dbReference type="EMBL" id="GEK27764.1"/>
    </source>
</evidence>
<comment type="catalytic activity">
    <reaction evidence="1 14 15 16">
        <text>Endonucleolytic cleavage to 5'-phosphomonoester.</text>
        <dbReference type="EC" id="3.1.26.4"/>
    </reaction>
</comment>
<keyword evidence="11 14" id="KW-0255">Endonuclease</keyword>
<evidence type="ECO:0000313" key="20">
    <source>
        <dbReference type="Proteomes" id="UP000051139"/>
    </source>
</evidence>
<dbReference type="Proteomes" id="UP000051139">
    <property type="component" value="Unassembled WGS sequence"/>
</dbReference>
<dbReference type="NCBIfam" id="NF000595">
    <property type="entry name" value="PRK00015.1-3"/>
    <property type="match status" value="1"/>
</dbReference>
<evidence type="ECO:0000256" key="8">
    <source>
        <dbReference type="ARBA" id="ARBA00022490"/>
    </source>
</evidence>
<keyword evidence="8 14" id="KW-0963">Cytoplasm</keyword>
<dbReference type="STRING" id="348151.IV55_GL000881"/>
<dbReference type="FunFam" id="3.30.420.10:FF:000006">
    <property type="entry name" value="Ribonuclease HII"/>
    <property type="match status" value="1"/>
</dbReference>
<accession>A0A0R2LEJ9</accession>
<evidence type="ECO:0000256" key="7">
    <source>
        <dbReference type="ARBA" id="ARBA00019179"/>
    </source>
</evidence>
<dbReference type="Proteomes" id="UP000321429">
    <property type="component" value="Unassembled WGS sequence"/>
</dbReference>
<feature type="binding site" evidence="14 15">
    <location>
        <position position="82"/>
    </location>
    <ligand>
        <name>a divalent metal cation</name>
        <dbReference type="ChEBI" id="CHEBI:60240"/>
    </ligand>
</feature>
<dbReference type="OrthoDB" id="9803420at2"/>
<dbReference type="CDD" id="cd07182">
    <property type="entry name" value="RNase_HII_bacteria_HII_like"/>
    <property type="match status" value="1"/>
</dbReference>
<keyword evidence="20" id="KW-1185">Reference proteome</keyword>
<evidence type="ECO:0000256" key="4">
    <source>
        <dbReference type="ARBA" id="ARBA00004496"/>
    </source>
</evidence>
<dbReference type="GO" id="GO:0005737">
    <property type="term" value="C:cytoplasm"/>
    <property type="evidence" value="ECO:0007669"/>
    <property type="project" value="UniProtKB-SubCell"/>
</dbReference>
<comment type="function">
    <text evidence="3 14 16">Endonuclease that specifically degrades the RNA of RNA-DNA hybrids.</text>
</comment>
<dbReference type="GO" id="GO:0004523">
    <property type="term" value="F:RNA-DNA hybrid ribonuclease activity"/>
    <property type="evidence" value="ECO:0007669"/>
    <property type="project" value="UniProtKB-UniRule"/>
</dbReference>
<dbReference type="PANTHER" id="PTHR10954:SF18">
    <property type="entry name" value="RIBONUCLEASE HII"/>
    <property type="match status" value="1"/>
</dbReference>
<dbReference type="InterPro" id="IPR001352">
    <property type="entry name" value="RNase_HII/HIII"/>
</dbReference>
<dbReference type="HAMAP" id="MF_00052_B">
    <property type="entry name" value="RNase_HII_B"/>
    <property type="match status" value="1"/>
</dbReference>
<dbReference type="Gene3D" id="3.30.420.10">
    <property type="entry name" value="Ribonuclease H-like superfamily/Ribonuclease H"/>
    <property type="match status" value="1"/>
</dbReference>
<evidence type="ECO:0000313" key="19">
    <source>
        <dbReference type="EMBL" id="KRN97005.1"/>
    </source>
</evidence>
<keyword evidence="9 14" id="KW-0540">Nuclease</keyword>
<protein>
    <recommendedName>
        <fullName evidence="7 14">Ribonuclease HII</fullName>
        <shortName evidence="14">RNase HII</shortName>
        <ecNumber evidence="6 14">3.1.26.4</ecNumber>
    </recommendedName>
</protein>
<evidence type="ECO:0000256" key="3">
    <source>
        <dbReference type="ARBA" id="ARBA00004065"/>
    </source>
</evidence>
<evidence type="ECO:0000313" key="21">
    <source>
        <dbReference type="Proteomes" id="UP000321429"/>
    </source>
</evidence>
<dbReference type="EMBL" id="JQCB01000002">
    <property type="protein sequence ID" value="KRN97005.1"/>
    <property type="molecule type" value="Genomic_DNA"/>
</dbReference>
<sequence length="258" mass="28577">MPEESHESIADVKAHLATISAATDPYLISLQSDPRKGVQRLIAQVQHRFEILAAKENAVHDRQKLERAAWDHGQQHVVGIDEVGRGPLAGPVVTCAIELPHDFSLLDVNDSKQLRAVDRERLYPQILAACVDVSIGIASPRQIDQLNIYQATRVAMRDAVLGLIHQPDLLLIDAMQIDVPIEQQKLIKGDAKSVSIGAASIVAKVYRDHLMQMYDQLYPGYGFVQNDGYGTKQHLDGLAEFGITPIHRHSFSPVAKYL</sequence>
<evidence type="ECO:0000256" key="13">
    <source>
        <dbReference type="ARBA" id="ARBA00023211"/>
    </source>
</evidence>
<dbReference type="RefSeq" id="WP_057808949.1">
    <property type="nucleotide sequence ID" value="NZ_BJUD01000001.1"/>
</dbReference>
<keyword evidence="10 14" id="KW-0479">Metal-binding</keyword>
<dbReference type="EC" id="3.1.26.4" evidence="6 14"/>
<evidence type="ECO:0000256" key="12">
    <source>
        <dbReference type="ARBA" id="ARBA00022801"/>
    </source>
</evidence>
<evidence type="ECO:0000259" key="17">
    <source>
        <dbReference type="PROSITE" id="PS51975"/>
    </source>
</evidence>
<name>A0A0R2LEJ9_9LACO</name>
<reference evidence="18 21" key="2">
    <citation type="submission" date="2019-07" db="EMBL/GenBank/DDBJ databases">
        <title>Whole genome shotgun sequence of Lactobacillus siliginis NBRC 101315.</title>
        <authorList>
            <person name="Hosoyama A."/>
            <person name="Uohara A."/>
            <person name="Ohji S."/>
            <person name="Ichikawa N."/>
        </authorList>
    </citation>
    <scope>NUCLEOTIDE SEQUENCE [LARGE SCALE GENOMIC DNA]</scope>
    <source>
        <strain evidence="18 21">NBRC 101315</strain>
    </source>
</reference>
<dbReference type="InterPro" id="IPR036397">
    <property type="entry name" value="RNaseH_sf"/>
</dbReference>
<dbReference type="Pfam" id="PF01351">
    <property type="entry name" value="RNase_HII"/>
    <property type="match status" value="1"/>
</dbReference>
<evidence type="ECO:0000256" key="10">
    <source>
        <dbReference type="ARBA" id="ARBA00022723"/>
    </source>
</evidence>
<comment type="cofactor">
    <cofactor evidence="2">
        <name>Mg(2+)</name>
        <dbReference type="ChEBI" id="CHEBI:18420"/>
    </cofactor>
</comment>
<comment type="cofactor">
    <cofactor evidence="14 15">
        <name>Mn(2+)</name>
        <dbReference type="ChEBI" id="CHEBI:29035"/>
    </cofactor>
    <cofactor evidence="14 15">
        <name>Mg(2+)</name>
        <dbReference type="ChEBI" id="CHEBI:18420"/>
    </cofactor>
    <text evidence="14 15">Manganese or magnesium. Binds 1 divalent metal ion per monomer in the absence of substrate. May bind a second metal ion after substrate binding.</text>
</comment>